<dbReference type="InterPro" id="IPR017880">
    <property type="entry name" value="KilA_N"/>
</dbReference>
<feature type="domain" description="KilA-N" evidence="1">
    <location>
        <begin position="1"/>
        <end position="18"/>
    </location>
</feature>
<proteinExistence type="predicted"/>
<dbReference type="Pfam" id="PF03374">
    <property type="entry name" value="ANT"/>
    <property type="match status" value="1"/>
</dbReference>
<dbReference type="Proteomes" id="UP000802098">
    <property type="component" value="Unassembled WGS sequence"/>
</dbReference>
<accession>A0ABX0HQZ1</accession>
<evidence type="ECO:0000313" key="2">
    <source>
        <dbReference type="EMBL" id="NHK97490.1"/>
    </source>
</evidence>
<evidence type="ECO:0000313" key="3">
    <source>
        <dbReference type="Proteomes" id="UP000802098"/>
    </source>
</evidence>
<sequence>MWISPAFHLKVIRAYDALVTQQPHPGAIDIRDPKQLAIVALQLVEVNRDLQAKVDTMQVAVDAHHRIAKASAGSRCVTDAAKDLQVRPKDLFSWLSANRWIYRRPGGSGWLAYQDRIQAGLLEHKVHTVERPDGTDKVVENLLVTPKGLAKLAVAFRTPNAA</sequence>
<reference evidence="2 3" key="1">
    <citation type="submission" date="2020-03" db="EMBL/GenBank/DDBJ databases">
        <title>Rubrivivax benzoatilyticus JA2 (sequenced after 10 years sub-culturing).</title>
        <authorList>
            <person name="Gupta D."/>
            <person name="Chintalapati S."/>
            <person name="Chintalapati V.R."/>
        </authorList>
    </citation>
    <scope>NUCLEOTIDE SEQUENCE [LARGE SCALE GENOMIC DNA]</scope>
    <source>
        <strain evidence="2 3">JA2-Mal</strain>
    </source>
</reference>
<comment type="caution">
    <text evidence="2">The sequence shown here is derived from an EMBL/GenBank/DDBJ whole genome shotgun (WGS) entry which is preliminary data.</text>
</comment>
<keyword evidence="3" id="KW-1185">Reference proteome</keyword>
<dbReference type="EMBL" id="JAAOCD010000001">
    <property type="protein sequence ID" value="NHK97490.1"/>
    <property type="molecule type" value="Genomic_DNA"/>
</dbReference>
<dbReference type="InterPro" id="IPR005039">
    <property type="entry name" value="Ant_C"/>
</dbReference>
<evidence type="ECO:0000259" key="1">
    <source>
        <dbReference type="PROSITE" id="PS51301"/>
    </source>
</evidence>
<protein>
    <recommendedName>
        <fullName evidence="1">KilA-N domain-containing protein</fullName>
    </recommendedName>
</protein>
<gene>
    <name evidence="2" type="ORF">G7087_03810</name>
</gene>
<organism evidence="2 3">
    <name type="scientific">Rubrivivax benzoatilyticus</name>
    <dbReference type="NCBI Taxonomy" id="316997"/>
    <lineage>
        <taxon>Bacteria</taxon>
        <taxon>Pseudomonadati</taxon>
        <taxon>Pseudomonadota</taxon>
        <taxon>Betaproteobacteria</taxon>
        <taxon>Burkholderiales</taxon>
        <taxon>Sphaerotilaceae</taxon>
        <taxon>Rubrivivax</taxon>
    </lineage>
</organism>
<dbReference type="PROSITE" id="PS51301">
    <property type="entry name" value="KILA_N"/>
    <property type="match status" value="1"/>
</dbReference>
<name>A0ABX0HQZ1_9BURK</name>